<keyword evidence="4" id="KW-1134">Transmembrane beta strand</keyword>
<dbReference type="SUPFAM" id="SSF56954">
    <property type="entry name" value="Outer membrane efflux proteins (OEP)"/>
    <property type="match status" value="1"/>
</dbReference>
<accession>A0A059XV22</accession>
<dbReference type="OrthoDB" id="9811587at2"/>
<reference evidence="10" key="1">
    <citation type="submission" date="2014-02" db="EMBL/GenBank/DDBJ databases">
        <title>Complete genome sequence and comparative genomic analysis of the nitrogen-fixing bacterium Leptospirillum ferriphilum YSK.</title>
        <authorList>
            <person name="Guo X."/>
            <person name="Yin H."/>
            <person name="Liang Y."/>
            <person name="Hu Q."/>
            <person name="Ma L."/>
            <person name="Xiao Y."/>
            <person name="Zhang X."/>
            <person name="Qiu G."/>
            <person name="Liu X."/>
        </authorList>
    </citation>
    <scope>NUCLEOTIDE SEQUENCE [LARGE SCALE GENOMIC DNA]</scope>
    <source>
        <strain evidence="10">YSK</strain>
    </source>
</reference>
<comment type="subcellular location">
    <subcellularLocation>
        <location evidence="1">Cell outer membrane</location>
    </subcellularLocation>
</comment>
<keyword evidence="5" id="KW-0812">Transmembrane</keyword>
<dbReference type="GO" id="GO:1990281">
    <property type="term" value="C:efflux pump complex"/>
    <property type="evidence" value="ECO:0007669"/>
    <property type="project" value="TreeGrafter"/>
</dbReference>
<sequence>MKVLPFILVLLVNALFFMILSPGTANPDPLSTQSVSSGSGDRSNQIVGKGETSGGYVLTLPNALSIALRSQPQLGAAKAGVTSAKAGIGIAQSQYYPTLAGSSAYTRETGNFGPQPGFPFTIPESPVSYDFYQASLTLTQTLFAFGRRSSQVAQNRALYKASHQGAAKTVTDVIFGVEKAYFSVLKDQELLEVDRLTLADYRLQLRVAQARYNDGVANAYDVLNARVNLSNMVLTQVQDKNQFHVDELALNRAMGVIGHSPYRVAPYHPQLSIPYTPEQVVAIAISHRPDLKQLDQQTIAQKQAVRFNQAQFMPTVQTVGAYSLDSEFFPLVYNWSIATTVTIPIFNGFLNVQQVRQSRAQLKQVRFQREDLRQGVIQSVLSDLYTLKTAEQKIRDAQTLVEQAMQNLDLSETQFRVGTGTTVAVTQTERDLAKARSDLVQAQADFAISLAQLKRDMGINYDFDHNSLPTGGLP</sequence>
<evidence type="ECO:0000256" key="7">
    <source>
        <dbReference type="ARBA" id="ARBA00023237"/>
    </source>
</evidence>
<dbReference type="PIRSF" id="PIRSF001892">
    <property type="entry name" value="CyaE"/>
    <property type="match status" value="1"/>
</dbReference>
<organism evidence="9 10">
    <name type="scientific">Leptospirillum ferriphilum YSK</name>
    <dbReference type="NCBI Taxonomy" id="1441628"/>
    <lineage>
        <taxon>Bacteria</taxon>
        <taxon>Pseudomonadati</taxon>
        <taxon>Nitrospirota</taxon>
        <taxon>Nitrospiria</taxon>
        <taxon>Nitrospirales</taxon>
        <taxon>Nitrospiraceae</taxon>
        <taxon>Leptospirillum</taxon>
    </lineage>
</organism>
<reference evidence="9 10" key="2">
    <citation type="journal article" date="2015" name="Biomed. Res. Int.">
        <title>Effects of Arsenite Resistance on the Growth and Functional Gene Expression of Leptospirillum ferriphilum and Acidithiobacillus thiooxidans in Pure Culture and Coculture.</title>
        <authorList>
            <person name="Jiang H."/>
            <person name="Liang Y."/>
            <person name="Yin H."/>
            <person name="Xiao Y."/>
            <person name="Guo X."/>
            <person name="Xu Y."/>
            <person name="Hu Q."/>
            <person name="Liu H."/>
            <person name="Liu X."/>
        </authorList>
    </citation>
    <scope>NUCLEOTIDE SEQUENCE [LARGE SCALE GENOMIC DNA]</scope>
    <source>
        <strain evidence="9 10">YSK</strain>
    </source>
</reference>
<evidence type="ECO:0000256" key="8">
    <source>
        <dbReference type="SAM" id="Coils"/>
    </source>
</evidence>
<proteinExistence type="inferred from homology"/>
<evidence type="ECO:0000256" key="5">
    <source>
        <dbReference type="ARBA" id="ARBA00022692"/>
    </source>
</evidence>
<dbReference type="GO" id="GO:0009279">
    <property type="term" value="C:cell outer membrane"/>
    <property type="evidence" value="ECO:0007669"/>
    <property type="project" value="UniProtKB-SubCell"/>
</dbReference>
<dbReference type="GO" id="GO:0015288">
    <property type="term" value="F:porin activity"/>
    <property type="evidence" value="ECO:0007669"/>
    <property type="project" value="TreeGrafter"/>
</dbReference>
<evidence type="ECO:0000256" key="4">
    <source>
        <dbReference type="ARBA" id="ARBA00022452"/>
    </source>
</evidence>
<dbReference type="HOGENOM" id="CLU_012817_10_6_0"/>
<protein>
    <submittedName>
        <fullName evidence="9">Transporter</fullName>
    </submittedName>
</protein>
<dbReference type="InterPro" id="IPR003423">
    <property type="entry name" value="OMP_efflux"/>
</dbReference>
<keyword evidence="7" id="KW-0998">Cell outer membrane</keyword>
<evidence type="ECO:0000256" key="6">
    <source>
        <dbReference type="ARBA" id="ARBA00023136"/>
    </source>
</evidence>
<evidence type="ECO:0000313" key="9">
    <source>
        <dbReference type="EMBL" id="AIA30683.1"/>
    </source>
</evidence>
<keyword evidence="3" id="KW-0813">Transport</keyword>
<dbReference type="GO" id="GO:0015562">
    <property type="term" value="F:efflux transmembrane transporter activity"/>
    <property type="evidence" value="ECO:0007669"/>
    <property type="project" value="InterPro"/>
</dbReference>
<comment type="similarity">
    <text evidence="2">Belongs to the outer membrane factor (OMF) (TC 1.B.17) family.</text>
</comment>
<dbReference type="RefSeq" id="WP_038507158.1">
    <property type="nucleotide sequence ID" value="NZ_CP007243.1"/>
</dbReference>
<evidence type="ECO:0000313" key="10">
    <source>
        <dbReference type="Proteomes" id="UP000027059"/>
    </source>
</evidence>
<gene>
    <name evidence="9" type="ORF">Y981_07725</name>
</gene>
<evidence type="ECO:0000256" key="2">
    <source>
        <dbReference type="ARBA" id="ARBA00007613"/>
    </source>
</evidence>
<dbReference type="Pfam" id="PF02321">
    <property type="entry name" value="OEP"/>
    <property type="match status" value="2"/>
</dbReference>
<dbReference type="PANTHER" id="PTHR30026:SF20">
    <property type="entry name" value="OUTER MEMBRANE PROTEIN TOLC"/>
    <property type="match status" value="1"/>
</dbReference>
<feature type="coiled-coil region" evidence="8">
    <location>
        <begin position="387"/>
        <end position="445"/>
    </location>
</feature>
<evidence type="ECO:0000256" key="1">
    <source>
        <dbReference type="ARBA" id="ARBA00004442"/>
    </source>
</evidence>
<keyword evidence="6" id="KW-0472">Membrane</keyword>
<evidence type="ECO:0000256" key="3">
    <source>
        <dbReference type="ARBA" id="ARBA00022448"/>
    </source>
</evidence>
<dbReference type="PANTHER" id="PTHR30026">
    <property type="entry name" value="OUTER MEMBRANE PROTEIN TOLC"/>
    <property type="match status" value="1"/>
</dbReference>
<dbReference type="InterPro" id="IPR028351">
    <property type="entry name" value="CyaE"/>
</dbReference>
<name>A0A059XV22_9BACT</name>
<dbReference type="KEGG" id="lfp:Y981_07725"/>
<dbReference type="AlphaFoldDB" id="A0A059XV22"/>
<dbReference type="EMBL" id="CP007243">
    <property type="protein sequence ID" value="AIA30683.1"/>
    <property type="molecule type" value="Genomic_DNA"/>
</dbReference>
<keyword evidence="10" id="KW-1185">Reference proteome</keyword>
<dbReference type="Proteomes" id="UP000027059">
    <property type="component" value="Chromosome"/>
</dbReference>
<dbReference type="InterPro" id="IPR051906">
    <property type="entry name" value="TolC-like"/>
</dbReference>
<dbReference type="Gene3D" id="1.20.1600.10">
    <property type="entry name" value="Outer membrane efflux proteins (OEP)"/>
    <property type="match status" value="1"/>
</dbReference>
<keyword evidence="8" id="KW-0175">Coiled coil</keyword>